<dbReference type="EC" id="3.4.24.-" evidence="3"/>
<dbReference type="PANTHER" id="PTHR21666:SF270">
    <property type="entry name" value="MUREIN HYDROLASE ACTIVATOR ENVC"/>
    <property type="match status" value="1"/>
</dbReference>
<keyword evidence="3" id="KW-0378">Hydrolase</keyword>
<dbReference type="EMBL" id="CP063190">
    <property type="protein sequence ID" value="WCZ33671.1"/>
    <property type="molecule type" value="Genomic_DNA"/>
</dbReference>
<accession>A0ABY7UB97</accession>
<dbReference type="InterPro" id="IPR002053">
    <property type="entry name" value="Glyco_hydro_25"/>
</dbReference>
<dbReference type="PANTHER" id="PTHR21666">
    <property type="entry name" value="PEPTIDASE-RELATED"/>
    <property type="match status" value="1"/>
</dbReference>
<dbReference type="Gene3D" id="3.20.20.80">
    <property type="entry name" value="Glycosidases"/>
    <property type="match status" value="1"/>
</dbReference>
<organism evidence="3 4">
    <name type="scientific">Corynebacterium ihumii</name>
    <dbReference type="NCBI Taxonomy" id="1232427"/>
    <lineage>
        <taxon>Bacteria</taxon>
        <taxon>Bacillati</taxon>
        <taxon>Actinomycetota</taxon>
        <taxon>Actinomycetes</taxon>
        <taxon>Mycobacteriales</taxon>
        <taxon>Corynebacteriaceae</taxon>
        <taxon>Corynebacterium</taxon>
    </lineage>
</organism>
<dbReference type="SUPFAM" id="SSF51445">
    <property type="entry name" value="(Trans)glycosidases"/>
    <property type="match status" value="1"/>
</dbReference>
<dbReference type="GO" id="GO:0016787">
    <property type="term" value="F:hydrolase activity"/>
    <property type="evidence" value="ECO:0007669"/>
    <property type="project" value="UniProtKB-KW"/>
</dbReference>
<dbReference type="Proteomes" id="UP001220577">
    <property type="component" value="Chromosome"/>
</dbReference>
<proteinExistence type="inferred from homology"/>
<protein>
    <submittedName>
        <fullName evidence="3">Murein DD-endopeptidase MepM</fullName>
        <ecNumber evidence="3">3.4.24.-</ecNumber>
    </submittedName>
</protein>
<sequence>MANRCWPLPKNKIRITSRFAGRINPVTGRRETHSGTDFGAPDGTPFYAVADGTVQHVGPASGYGHMIVIDHPAEVGGGCSEYGHMWNAYATGLKVGDKVHKGQLIGYVGSNGQSTGPHLHLTIYELGYRSKRVDPETWLAGADYPDENSAPAKPWAPPEVPGTIFGIDISSWQKDYPMSRVKADGMEFVIIRLCDGTYADPLFTSHLADAEAQGLLVSTYWYLRAPSEGTTIAQQVDVIDKQLGGRKDLGVWIDVESVGPGDVKLLTKDDVWAAKRELEARGYHVAGIYSGAWYWENMPGGEPSMDGLGHLWVSNYGSNSKGDPRDTYLADGGDQHRGWTYPLGDRKPDILQFGSEGVVGDKYPIDVNAFRGTRAELAHIFHPNHAPKEEPVSSTAITQSWPDGPEALNDAKNAAQANQAVLTEPITSLIDDTKRFEPRTMIALIDAATWRQNVLMEAICRKVGLDPEQIIADATNGGK</sequence>
<keyword evidence="4" id="KW-1185">Reference proteome</keyword>
<dbReference type="Pfam" id="PF01183">
    <property type="entry name" value="Glyco_hydro_25"/>
    <property type="match status" value="1"/>
</dbReference>
<gene>
    <name evidence="3" type="primary">mepM1</name>
    <name evidence="3" type="ORF">CIHUM_01120</name>
</gene>
<dbReference type="SUPFAM" id="SSF51261">
    <property type="entry name" value="Duplicated hybrid motif"/>
    <property type="match status" value="1"/>
</dbReference>
<dbReference type="InterPro" id="IPR011055">
    <property type="entry name" value="Dup_hybrid_motif"/>
</dbReference>
<dbReference type="CDD" id="cd00599">
    <property type="entry name" value="GH25_muramidase"/>
    <property type="match status" value="1"/>
</dbReference>
<feature type="domain" description="M23ase beta-sheet core" evidence="2">
    <location>
        <begin position="32"/>
        <end position="135"/>
    </location>
</feature>
<evidence type="ECO:0000259" key="2">
    <source>
        <dbReference type="Pfam" id="PF01551"/>
    </source>
</evidence>
<reference evidence="3 4" key="1">
    <citation type="submission" date="2020-10" db="EMBL/GenBank/DDBJ databases">
        <title>Complete genome sequence of Corynebacterium ihumii DSM 45751.</title>
        <authorList>
            <person name="Ruckert C."/>
            <person name="Albersmeier A."/>
            <person name="Busche T."/>
            <person name="Jaenicke S."/>
            <person name="Winkler A."/>
            <person name="Friethjonsson O.H."/>
            <person name="Hreggviethsson G.O."/>
            <person name="Lambert C."/>
            <person name="Badcock D."/>
            <person name="Bernaerts K."/>
            <person name="Anne J."/>
            <person name="Economou A."/>
            <person name="Kalinowski J."/>
        </authorList>
    </citation>
    <scope>NUCLEOTIDE SEQUENCE [LARGE SCALE GENOMIC DNA]</scope>
    <source>
        <strain evidence="3 4">DSM 45751</strain>
    </source>
</reference>
<comment type="similarity">
    <text evidence="1">Belongs to the glycosyl hydrolase 25 family.</text>
</comment>
<dbReference type="InterPro" id="IPR017853">
    <property type="entry name" value="GH"/>
</dbReference>
<dbReference type="RefSeq" id="WP_074431960.1">
    <property type="nucleotide sequence ID" value="NZ_CP063190.1"/>
</dbReference>
<dbReference type="Gene3D" id="2.70.70.10">
    <property type="entry name" value="Glucose Permease (Domain IIA)"/>
    <property type="match status" value="1"/>
</dbReference>
<dbReference type="CDD" id="cd12797">
    <property type="entry name" value="M23_peptidase"/>
    <property type="match status" value="1"/>
</dbReference>
<evidence type="ECO:0000313" key="3">
    <source>
        <dbReference type="EMBL" id="WCZ33671.1"/>
    </source>
</evidence>
<evidence type="ECO:0000256" key="1">
    <source>
        <dbReference type="ARBA" id="ARBA00010646"/>
    </source>
</evidence>
<dbReference type="InterPro" id="IPR050570">
    <property type="entry name" value="Cell_wall_metabolism_enzyme"/>
</dbReference>
<dbReference type="Pfam" id="PF01551">
    <property type="entry name" value="Peptidase_M23"/>
    <property type="match status" value="1"/>
</dbReference>
<evidence type="ECO:0000313" key="4">
    <source>
        <dbReference type="Proteomes" id="UP001220577"/>
    </source>
</evidence>
<dbReference type="InterPro" id="IPR016047">
    <property type="entry name" value="M23ase_b-sheet_dom"/>
</dbReference>
<dbReference type="PROSITE" id="PS51904">
    <property type="entry name" value="GLYCOSYL_HYDROL_F25_2"/>
    <property type="match status" value="1"/>
</dbReference>
<name>A0ABY7UB97_9CORY</name>